<dbReference type="KEGG" id="vg:55626514"/>
<evidence type="ECO:0000313" key="1">
    <source>
        <dbReference type="EMBL" id="QHZ59771.1"/>
    </source>
</evidence>
<reference evidence="1 2" key="1">
    <citation type="submission" date="2019-12" db="EMBL/GenBank/DDBJ databases">
        <title>Alteromonas phage V22 represents a new genus of marine bacteriophages that requires a novel tail fiber chaperone for host recognition.</title>
        <authorList>
            <person name="Gonzalez-Serrano R."/>
            <person name="Dunne M."/>
            <person name="Rosselli R."/>
            <person name="Martin-Cuadrado A.-B."/>
            <person name="Grosboillot V."/>
            <person name="Zinsli L."/>
            <person name="Roda-Garcia J.J."/>
            <person name="Loessner M.J."/>
            <person name="Rodriguez-Valera F."/>
        </authorList>
    </citation>
    <scope>NUCLEOTIDE SEQUENCE [LARGE SCALE GENOMIC DNA]</scope>
</reference>
<keyword evidence="2" id="KW-1185">Reference proteome</keyword>
<dbReference type="EMBL" id="MN877442">
    <property type="protein sequence ID" value="QHZ59771.1"/>
    <property type="molecule type" value="Genomic_DNA"/>
</dbReference>
<organism evidence="1 2">
    <name type="scientific">Alteromonas phage vB_AmeM_PT11-V22</name>
    <dbReference type="NCBI Taxonomy" id="2704031"/>
    <lineage>
        <taxon>Viruses</taxon>
        <taxon>Duplodnaviria</taxon>
        <taxon>Heunggongvirae</taxon>
        <taxon>Uroviricota</taxon>
        <taxon>Caudoviricetes</taxon>
        <taxon>Myoalterovirus</taxon>
        <taxon>Myoalterovirus PT11V22</taxon>
    </lineage>
</organism>
<protein>
    <submittedName>
        <fullName evidence="1">Uncharacterized protein</fullName>
    </submittedName>
</protein>
<dbReference type="Proteomes" id="UP000479357">
    <property type="component" value="Segment"/>
</dbReference>
<sequence length="216" mass="25234">MLQLLITGETIMKINTLDYVRTEAFTVDELKELESLVLSQGYNLTDEVNSNYVENWLEYGVDDDGFAIFWGRKFSQVWEGNDITDQFRNYLDNDKGVVAEEESSKNKPFTKDNLKDGMVVNFRDTDFKEGVVFRERIFATDKSPYSRISSGGITQLEELLDNLKHDSYPEYDIMKVSYMDEVLWERVEETPEQKRIKELEKIISDAQKELESLSEE</sequence>
<dbReference type="RefSeq" id="YP_009855774.1">
    <property type="nucleotide sequence ID" value="NC_048847.1"/>
</dbReference>
<name>A0A6C0R0I2_9CAUD</name>
<proteinExistence type="predicted"/>
<dbReference type="GeneID" id="55626514"/>
<accession>A0A6C0R0I2</accession>
<evidence type="ECO:0000313" key="2">
    <source>
        <dbReference type="Proteomes" id="UP000479357"/>
    </source>
</evidence>